<organism evidence="2 3">
    <name type="scientific">Candidatus Liptonbacteria bacterium RIFCSPLOWO2_01_FULL_52_25</name>
    <dbReference type="NCBI Taxonomy" id="1798650"/>
    <lineage>
        <taxon>Bacteria</taxon>
        <taxon>Candidatus Liptoniibacteriota</taxon>
    </lineage>
</organism>
<keyword evidence="1" id="KW-0812">Transmembrane</keyword>
<reference evidence="2 3" key="1">
    <citation type="journal article" date="2016" name="Nat. Commun.">
        <title>Thousands of microbial genomes shed light on interconnected biogeochemical processes in an aquifer system.</title>
        <authorList>
            <person name="Anantharaman K."/>
            <person name="Brown C.T."/>
            <person name="Hug L.A."/>
            <person name="Sharon I."/>
            <person name="Castelle C.J."/>
            <person name="Probst A.J."/>
            <person name="Thomas B.C."/>
            <person name="Singh A."/>
            <person name="Wilkins M.J."/>
            <person name="Karaoz U."/>
            <person name="Brodie E.L."/>
            <person name="Williams K.H."/>
            <person name="Hubbard S.S."/>
            <person name="Banfield J.F."/>
        </authorList>
    </citation>
    <scope>NUCLEOTIDE SEQUENCE [LARGE SCALE GENOMIC DNA]</scope>
</reference>
<dbReference type="Proteomes" id="UP000178880">
    <property type="component" value="Unassembled WGS sequence"/>
</dbReference>
<gene>
    <name evidence="2" type="ORF">A2945_00885</name>
</gene>
<evidence type="ECO:0000313" key="2">
    <source>
        <dbReference type="EMBL" id="OGY99396.1"/>
    </source>
</evidence>
<name>A0A1G2CDU4_9BACT</name>
<keyword evidence="1" id="KW-1133">Transmembrane helix</keyword>
<comment type="caution">
    <text evidence="2">The sequence shown here is derived from an EMBL/GenBank/DDBJ whole genome shotgun (WGS) entry which is preliminary data.</text>
</comment>
<evidence type="ECO:0000313" key="3">
    <source>
        <dbReference type="Proteomes" id="UP000178880"/>
    </source>
</evidence>
<feature type="transmembrane region" description="Helical" evidence="1">
    <location>
        <begin position="36"/>
        <end position="57"/>
    </location>
</feature>
<dbReference type="STRING" id="1798650.A2945_00885"/>
<keyword evidence="1" id="KW-0472">Membrane</keyword>
<protein>
    <submittedName>
        <fullName evidence="2">Uncharacterized protein</fullName>
    </submittedName>
</protein>
<proteinExistence type="predicted"/>
<accession>A0A1G2CDU4</accession>
<sequence length="81" mass="9207">MFRAIWVSSWLLLAALMLLAGNTLLPAVNIANQQELFAIVILEMMTIIGTWIFWYLGLNAPGRSLVKAKVRRYHIYTGEGR</sequence>
<dbReference type="AlphaFoldDB" id="A0A1G2CDU4"/>
<dbReference type="EMBL" id="MHLA01000015">
    <property type="protein sequence ID" value="OGY99396.1"/>
    <property type="molecule type" value="Genomic_DNA"/>
</dbReference>
<evidence type="ECO:0000256" key="1">
    <source>
        <dbReference type="SAM" id="Phobius"/>
    </source>
</evidence>